<evidence type="ECO:0000256" key="2">
    <source>
        <dbReference type="ARBA" id="ARBA00022692"/>
    </source>
</evidence>
<dbReference type="PROSITE" id="PS50853">
    <property type="entry name" value="FN3"/>
    <property type="match status" value="4"/>
</dbReference>
<evidence type="ECO:0000256" key="7">
    <source>
        <dbReference type="ARBA" id="ARBA00023157"/>
    </source>
</evidence>
<reference evidence="12" key="1">
    <citation type="journal article" date="2013" name="Genetics">
        <title>The draft genome and transcriptome of Panagrellus redivivus are shaped by the harsh demands of a free-living lifestyle.</title>
        <authorList>
            <person name="Srinivasan J."/>
            <person name="Dillman A.R."/>
            <person name="Macchietto M.G."/>
            <person name="Heikkinen L."/>
            <person name="Lakso M."/>
            <person name="Fracchia K.M."/>
            <person name="Antoshechkin I."/>
            <person name="Mortazavi A."/>
            <person name="Wong G."/>
            <person name="Sternberg P.W."/>
        </authorList>
    </citation>
    <scope>NUCLEOTIDE SEQUENCE [LARGE SCALE GENOMIC DNA]</scope>
    <source>
        <strain evidence="12">MT8872</strain>
    </source>
</reference>
<evidence type="ECO:0000313" key="12">
    <source>
        <dbReference type="Proteomes" id="UP000492821"/>
    </source>
</evidence>
<protein>
    <submittedName>
        <fullName evidence="13">Neuroglian</fullName>
    </submittedName>
</protein>
<dbReference type="SUPFAM" id="SSF48726">
    <property type="entry name" value="Immunoglobulin"/>
    <property type="match status" value="6"/>
</dbReference>
<feature type="domain" description="Ig-like" evidence="10">
    <location>
        <begin position="166"/>
        <end position="245"/>
    </location>
</feature>
<feature type="domain" description="Fibronectin type-III" evidence="11">
    <location>
        <begin position="1121"/>
        <end position="1224"/>
    </location>
</feature>
<feature type="domain" description="Ig-like" evidence="10">
    <location>
        <begin position="469"/>
        <end position="553"/>
    </location>
</feature>
<dbReference type="Pfam" id="PF13882">
    <property type="entry name" value="Bravo_FIGEY"/>
    <property type="match status" value="1"/>
</dbReference>
<keyword evidence="3" id="KW-0677">Repeat</keyword>
<dbReference type="PANTHER" id="PTHR44170">
    <property type="entry name" value="PROTEIN SIDEKICK"/>
    <property type="match status" value="1"/>
</dbReference>
<sequence length="1342" mass="150723">MVRHYNREDFGGSFRRPLVLPVMPASLWLLFLTGLVTGFAAVDIDWSQIPSPPIFNHAANDPTLYYTIESKGVSQEHIEYLKERTLRCSAQGNPPPTYRWMKNGIPFYLDKYEGRIAQVPGEGSFVFSKLTEADEGVYECLASNDNGTARSEQVKLEHTWITRFDPRPPDTVEVELGSSYSRNCTPPDSNPKPRVYWILKGNEEGVFDSINASHISSNEQGTIFFHYVSESDFKPQRYYTCTAENTKLRDYKFGSQFVLKVVTNKRRSLSESSGIPPSEQYVNQSSPIALLGQTHKLHCFFAAYPEPDPTWYHNGHEITQDNADGFMFESYGKTLTFNVTADKGGNYECRFPGHNDIDRHFVVTVESAPYWSVEGPPANTNTSEGETVNYNCLASGKPLPQVTFYKNGVEMKNDKSVGNVIIDGSQLTIYNVRKGINGLGDNAVYQCKVENKHGYLWANFYLNLLAFKPQLLEEPGEVEAVLGKPFTIECKFFASPIANVTWKNPSLLGKSYSQNVDQFGVGRLVIDKVEEDNEGQYECIGENKYGTATGLVSLLVRRPTVLAPVVNAKQVHQAGQPLHLPCKAEHDENLPITYRWFVGEKPINPAESDGYYRVSEDNTLIIDRPTQFDSSEYKCIASTKLDSSEIKIKVDVQDVPLPVHSPYIENCDPVINNAKITFNHLESANTAVPVNEFWIQYQIDPDVDQNNWKVHPIPVDARKNEVVVENERRVKGTISILLQPYGRYVFRIIARNAVGDSAPTLVKNTCETNAQAPLKNPSNVRVEGVTPDNLMVYWDPMQRDFWNGPKYGYIIKYRPKGSDGSWKTIEVDDPFVGEKAITLDKEEPYQPYEVAVQSRNEKGETQVTPQSVIGYTGEGDPGVTVTGFRVDNIGSSSADFRWDAVDPNAVNGNFKGYKITYWSEDEDEIGSGDDSGDRFRRSARSHTVKKRDVASGRKSVKFSKDATMGTITDLKPNTMNYAYITVENGQNEGQQSETISFRTKDGLPTAVAQLRAFPVNSKSPQEKGVVLLAWDQPRTPNGAITKYSVVKCVSYENDPVTTENRAQYCKDAETYPADTKSIRVTGLENEAPYRFHVHAHTSAGQGPPNSAEIRTLPQAMKYTLEPESPDLLRESIGEDHFNVTIIPGSYNDDDKRPVGNTFYIRYREVGEDEWQTKHLDESELTTTIGGLNPGTKHEVQVVSVQKGQDGKVTESTSRTHHITTTGESPMQSRLWWILLIILIILLLLIILCIICLCTRRRGQKYNVAERERQQGREPILPKDRTFEDYAKRDDDEKKSLTGHSRGDSETDSMAEYGDGDPGRFTEDGSFIGQYGAQSKGLINDKP</sequence>
<feature type="domain" description="Fibronectin type-III" evidence="11">
    <location>
        <begin position="776"/>
        <end position="875"/>
    </location>
</feature>
<dbReference type="Pfam" id="PF13927">
    <property type="entry name" value="Ig_3"/>
    <property type="match status" value="4"/>
</dbReference>
<organism evidence="12 13">
    <name type="scientific">Panagrellus redivivus</name>
    <name type="common">Microworm</name>
    <dbReference type="NCBI Taxonomy" id="6233"/>
    <lineage>
        <taxon>Eukaryota</taxon>
        <taxon>Metazoa</taxon>
        <taxon>Ecdysozoa</taxon>
        <taxon>Nematoda</taxon>
        <taxon>Chromadorea</taxon>
        <taxon>Rhabditida</taxon>
        <taxon>Tylenchina</taxon>
        <taxon>Panagrolaimomorpha</taxon>
        <taxon>Panagrolaimoidea</taxon>
        <taxon>Panagrolaimidae</taxon>
        <taxon>Panagrellus</taxon>
    </lineage>
</organism>
<dbReference type="GO" id="GO:0016020">
    <property type="term" value="C:membrane"/>
    <property type="evidence" value="ECO:0007669"/>
    <property type="project" value="UniProtKB-SubCell"/>
</dbReference>
<name>A0A7E4W6X4_PANRE</name>
<dbReference type="InterPro" id="IPR003599">
    <property type="entry name" value="Ig_sub"/>
</dbReference>
<evidence type="ECO:0000256" key="9">
    <source>
        <dbReference type="SAM" id="Phobius"/>
    </source>
</evidence>
<dbReference type="CDD" id="cd00063">
    <property type="entry name" value="FN3"/>
    <property type="match status" value="5"/>
</dbReference>
<evidence type="ECO:0000259" key="11">
    <source>
        <dbReference type="PROSITE" id="PS50853"/>
    </source>
</evidence>
<reference evidence="13" key="2">
    <citation type="submission" date="2020-10" db="UniProtKB">
        <authorList>
            <consortium name="WormBaseParasite"/>
        </authorList>
    </citation>
    <scope>IDENTIFICATION</scope>
</reference>
<dbReference type="SUPFAM" id="SSF49265">
    <property type="entry name" value="Fibronectin type III"/>
    <property type="match status" value="4"/>
</dbReference>
<feature type="region of interest" description="Disordered" evidence="8">
    <location>
        <begin position="1264"/>
        <end position="1342"/>
    </location>
</feature>
<evidence type="ECO:0000256" key="5">
    <source>
        <dbReference type="ARBA" id="ARBA00022989"/>
    </source>
</evidence>
<dbReference type="Pfam" id="PF07679">
    <property type="entry name" value="I-set"/>
    <property type="match status" value="1"/>
</dbReference>
<feature type="domain" description="Fibronectin type-III" evidence="11">
    <location>
        <begin position="1006"/>
        <end position="1115"/>
    </location>
</feature>
<dbReference type="Pfam" id="PF00041">
    <property type="entry name" value="fn3"/>
    <property type="match status" value="3"/>
</dbReference>
<dbReference type="PROSITE" id="PS50835">
    <property type="entry name" value="IG_LIKE"/>
    <property type="match status" value="6"/>
</dbReference>
<dbReference type="SMART" id="SM00408">
    <property type="entry name" value="IGc2"/>
    <property type="match status" value="5"/>
</dbReference>
<proteinExistence type="predicted"/>
<feature type="domain" description="Ig-like" evidence="10">
    <location>
        <begin position="559"/>
        <end position="653"/>
    </location>
</feature>
<feature type="transmembrane region" description="Helical" evidence="9">
    <location>
        <begin position="1230"/>
        <end position="1252"/>
    </location>
</feature>
<dbReference type="PANTHER" id="PTHR44170:SF35">
    <property type="entry name" value="NEUROGLIAN"/>
    <property type="match status" value="1"/>
</dbReference>
<dbReference type="FunFam" id="2.60.40.10:FF:000035">
    <property type="entry name" value="Contactin 1"/>
    <property type="match status" value="1"/>
</dbReference>
<keyword evidence="4" id="KW-0130">Cell adhesion</keyword>
<evidence type="ECO:0000256" key="3">
    <source>
        <dbReference type="ARBA" id="ARBA00022737"/>
    </source>
</evidence>
<evidence type="ECO:0000256" key="6">
    <source>
        <dbReference type="ARBA" id="ARBA00023136"/>
    </source>
</evidence>
<evidence type="ECO:0000256" key="1">
    <source>
        <dbReference type="ARBA" id="ARBA00004479"/>
    </source>
</evidence>
<dbReference type="WBParaSite" id="Pan_g7631.t1">
    <property type="protein sequence ID" value="Pan_g7631.t1"/>
    <property type="gene ID" value="Pan_g7631"/>
</dbReference>
<feature type="domain" description="Ig-like" evidence="10">
    <location>
        <begin position="62"/>
        <end position="157"/>
    </location>
</feature>
<feature type="domain" description="Fibronectin type-III" evidence="11">
    <location>
        <begin position="880"/>
        <end position="1002"/>
    </location>
</feature>
<evidence type="ECO:0000259" key="10">
    <source>
        <dbReference type="PROSITE" id="PS50835"/>
    </source>
</evidence>
<evidence type="ECO:0000313" key="13">
    <source>
        <dbReference type="WBParaSite" id="Pan_g7631.t1"/>
    </source>
</evidence>
<dbReference type="InterPro" id="IPR036179">
    <property type="entry name" value="Ig-like_dom_sf"/>
</dbReference>
<dbReference type="Gene3D" id="2.60.40.10">
    <property type="entry name" value="Immunoglobulins"/>
    <property type="match status" value="11"/>
</dbReference>
<dbReference type="SMART" id="SM00409">
    <property type="entry name" value="IG"/>
    <property type="match status" value="6"/>
</dbReference>
<comment type="subcellular location">
    <subcellularLocation>
        <location evidence="1">Membrane</location>
        <topology evidence="1">Single-pass type I membrane protein</topology>
    </subcellularLocation>
</comment>
<dbReference type="Proteomes" id="UP000492821">
    <property type="component" value="Unassembled WGS sequence"/>
</dbReference>
<dbReference type="InterPro" id="IPR026966">
    <property type="entry name" value="Neurofascin/L1/NrCAM_C"/>
</dbReference>
<dbReference type="InterPro" id="IPR036116">
    <property type="entry name" value="FN3_sf"/>
</dbReference>
<accession>A0A7E4W6X4</accession>
<keyword evidence="5 9" id="KW-1133">Transmembrane helix</keyword>
<keyword evidence="7" id="KW-1015">Disulfide bond</keyword>
<dbReference type="InterPro" id="IPR013783">
    <property type="entry name" value="Ig-like_fold"/>
</dbReference>
<keyword evidence="12" id="KW-1185">Reference proteome</keyword>
<dbReference type="FunFam" id="2.60.40.10:FF:002807">
    <property type="entry name" value="Sensory AXon guidance"/>
    <property type="match status" value="1"/>
</dbReference>
<evidence type="ECO:0000256" key="8">
    <source>
        <dbReference type="SAM" id="MobiDB-lite"/>
    </source>
</evidence>
<dbReference type="InterPro" id="IPR007110">
    <property type="entry name" value="Ig-like_dom"/>
</dbReference>
<dbReference type="InterPro" id="IPR013098">
    <property type="entry name" value="Ig_I-set"/>
</dbReference>
<dbReference type="SMART" id="SM00060">
    <property type="entry name" value="FN3"/>
    <property type="match status" value="5"/>
</dbReference>
<feature type="domain" description="Ig-like" evidence="10">
    <location>
        <begin position="277"/>
        <end position="350"/>
    </location>
</feature>
<dbReference type="InterPro" id="IPR003961">
    <property type="entry name" value="FN3_dom"/>
</dbReference>
<feature type="compositionally biased region" description="Basic and acidic residues" evidence="8">
    <location>
        <begin position="1264"/>
        <end position="1304"/>
    </location>
</feature>
<keyword evidence="6 9" id="KW-0472">Membrane</keyword>
<feature type="domain" description="Ig-like" evidence="10">
    <location>
        <begin position="369"/>
        <end position="451"/>
    </location>
</feature>
<evidence type="ECO:0000256" key="4">
    <source>
        <dbReference type="ARBA" id="ARBA00022889"/>
    </source>
</evidence>
<dbReference type="GO" id="GO:0098609">
    <property type="term" value="P:cell-cell adhesion"/>
    <property type="evidence" value="ECO:0007669"/>
    <property type="project" value="TreeGrafter"/>
</dbReference>
<dbReference type="InterPro" id="IPR003598">
    <property type="entry name" value="Ig_sub2"/>
</dbReference>
<keyword evidence="2 9" id="KW-0812">Transmembrane</keyword>